<keyword evidence="3" id="KW-0732">Signal</keyword>
<dbReference type="Pfam" id="PF00188">
    <property type="entry name" value="CAP"/>
    <property type="match status" value="1"/>
</dbReference>
<keyword evidence="2" id="KW-0964">Secreted</keyword>
<dbReference type="GO" id="GO:0005576">
    <property type="term" value="C:extracellular region"/>
    <property type="evidence" value="ECO:0007669"/>
    <property type="project" value="UniProtKB-SubCell"/>
</dbReference>
<reference evidence="6" key="2">
    <citation type="submission" date="2025-08" db="UniProtKB">
        <authorList>
            <consortium name="RefSeq"/>
        </authorList>
    </citation>
    <scope>IDENTIFICATION</scope>
    <source>
        <strain evidence="6">MV-25-SWS-2005</strain>
        <tissue evidence="6">Whole body</tissue>
    </source>
</reference>
<sequence length="289" mass="32222">MVLLLHVGLAIAMVMIPLLPQGSAYNYCHNDTHFCLAANRQHFMCRLDAELPPVAAYKGTIPDTKKFHAIILKQLNSYRDRLASGFLETRSNKIFPAAKRMRELIWDLELGYMARSHASTVSFKHSECRATQRFPMAGEALGVVGSTMDRRSMSDVLRLAFDRMFDEHLDVKDPESLISNFDGSRDITAGHFSTIVSDRVSRVGCGVAVATECSDDLPQGHCHFLTCHFDFTNIQGSYVYKEGPPATDCQIWEADPSKDYQHLCGNEGGIFGQDHGDEDLSNTTRILGV</sequence>
<dbReference type="InterPro" id="IPR014044">
    <property type="entry name" value="CAP_dom"/>
</dbReference>
<feature type="chain" id="PRO_5026152595" evidence="3">
    <location>
        <begin position="25"/>
        <end position="289"/>
    </location>
</feature>
<keyword evidence="5" id="KW-1185">Reference proteome</keyword>
<dbReference type="InterPro" id="IPR035940">
    <property type="entry name" value="CAP_sf"/>
</dbReference>
<proteinExistence type="predicted"/>
<dbReference type="InParanoid" id="A0A6I8V4B5"/>
<dbReference type="KEGG" id="dpo:6898450"/>
<organism evidence="5 6">
    <name type="scientific">Drosophila pseudoobscura pseudoobscura</name>
    <name type="common">Fruit fly</name>
    <dbReference type="NCBI Taxonomy" id="46245"/>
    <lineage>
        <taxon>Eukaryota</taxon>
        <taxon>Metazoa</taxon>
        <taxon>Ecdysozoa</taxon>
        <taxon>Arthropoda</taxon>
        <taxon>Hexapoda</taxon>
        <taxon>Insecta</taxon>
        <taxon>Pterygota</taxon>
        <taxon>Neoptera</taxon>
        <taxon>Endopterygota</taxon>
        <taxon>Diptera</taxon>
        <taxon>Brachycera</taxon>
        <taxon>Muscomorpha</taxon>
        <taxon>Ephydroidea</taxon>
        <taxon>Drosophilidae</taxon>
        <taxon>Drosophila</taxon>
        <taxon>Sophophora</taxon>
    </lineage>
</organism>
<evidence type="ECO:0000256" key="1">
    <source>
        <dbReference type="ARBA" id="ARBA00004613"/>
    </source>
</evidence>
<dbReference type="Proteomes" id="UP000001819">
    <property type="component" value="Chromosome 3"/>
</dbReference>
<protein>
    <submittedName>
        <fullName evidence="6">Venom allergen 3-like</fullName>
    </submittedName>
</protein>
<evidence type="ECO:0000259" key="4">
    <source>
        <dbReference type="SMART" id="SM00198"/>
    </source>
</evidence>
<dbReference type="CDD" id="cd05380">
    <property type="entry name" value="CAP_euk"/>
    <property type="match status" value="1"/>
</dbReference>
<dbReference type="FunCoup" id="A0A6I8V4B5">
    <property type="interactions" value="42"/>
</dbReference>
<dbReference type="RefSeq" id="XP_002138493.2">
    <property type="nucleotide sequence ID" value="XM_002138457.3"/>
</dbReference>
<dbReference type="SUPFAM" id="SSF55797">
    <property type="entry name" value="PR-1-like"/>
    <property type="match status" value="1"/>
</dbReference>
<name>A0A6I8V4B5_DROPS</name>
<dbReference type="SMART" id="SM00198">
    <property type="entry name" value="SCP"/>
    <property type="match status" value="1"/>
</dbReference>
<gene>
    <name evidence="6" type="primary">LOC6898450</name>
</gene>
<evidence type="ECO:0000313" key="5">
    <source>
        <dbReference type="Proteomes" id="UP000001819"/>
    </source>
</evidence>
<evidence type="ECO:0000313" key="6">
    <source>
        <dbReference type="RefSeq" id="XP_002138493.2"/>
    </source>
</evidence>
<evidence type="ECO:0000256" key="3">
    <source>
        <dbReference type="SAM" id="SignalP"/>
    </source>
</evidence>
<comment type="subcellular location">
    <subcellularLocation>
        <location evidence="1">Secreted</location>
    </subcellularLocation>
</comment>
<dbReference type="AlphaFoldDB" id="A0A6I8V4B5"/>
<dbReference type="Gene3D" id="3.40.33.10">
    <property type="entry name" value="CAP"/>
    <property type="match status" value="1"/>
</dbReference>
<evidence type="ECO:0000256" key="2">
    <source>
        <dbReference type="ARBA" id="ARBA00022525"/>
    </source>
</evidence>
<feature type="domain" description="SCP" evidence="4">
    <location>
        <begin position="66"/>
        <end position="236"/>
    </location>
</feature>
<reference evidence="5" key="1">
    <citation type="submission" date="2024-06" db="UniProtKB">
        <authorList>
            <consortium name="RefSeq"/>
        </authorList>
    </citation>
    <scope>NUCLEOTIDE SEQUENCE [LARGE SCALE GENOMIC DNA]</scope>
    <source>
        <strain evidence="5">MV2-25</strain>
    </source>
</reference>
<accession>A0A6I8V4B5</accession>
<feature type="signal peptide" evidence="3">
    <location>
        <begin position="1"/>
        <end position="24"/>
    </location>
</feature>